<dbReference type="InterPro" id="IPR009071">
    <property type="entry name" value="HMG_box_dom"/>
</dbReference>
<keyword evidence="1 4" id="KW-0238">DNA-binding</keyword>
<dbReference type="PANTHER" id="PTHR48112:SF22">
    <property type="entry name" value="MITOCHONDRIAL TRANSCRIPTION FACTOR A, ISOFORM B"/>
    <property type="match status" value="1"/>
</dbReference>
<dbReference type="Proteomes" id="UP000187283">
    <property type="component" value="Unassembled WGS sequence"/>
</dbReference>
<protein>
    <submittedName>
        <fullName evidence="7">Non-histone chromosomal protein 6</fullName>
    </submittedName>
</protein>
<dbReference type="AlphaFoldDB" id="A0A1R1XQF7"/>
<evidence type="ECO:0000259" key="6">
    <source>
        <dbReference type="PROSITE" id="PS50118"/>
    </source>
</evidence>
<dbReference type="PANTHER" id="PTHR48112">
    <property type="entry name" value="HIGH MOBILITY GROUP PROTEIN DSP1"/>
    <property type="match status" value="1"/>
</dbReference>
<dbReference type="SUPFAM" id="SSF47095">
    <property type="entry name" value="HMG-box"/>
    <property type="match status" value="1"/>
</dbReference>
<dbReference type="OrthoDB" id="1919336at2759"/>
<dbReference type="FunFam" id="1.10.30.10:FF:000016">
    <property type="entry name" value="FACT complex subunit SSRP1"/>
    <property type="match status" value="1"/>
</dbReference>
<dbReference type="EMBL" id="LSSN01002198">
    <property type="protein sequence ID" value="OMJ16880.1"/>
    <property type="molecule type" value="Genomic_DNA"/>
</dbReference>
<evidence type="ECO:0000256" key="1">
    <source>
        <dbReference type="ARBA" id="ARBA00023125"/>
    </source>
</evidence>
<evidence type="ECO:0000313" key="8">
    <source>
        <dbReference type="Proteomes" id="UP000187283"/>
    </source>
</evidence>
<feature type="domain" description="HMG box" evidence="6">
    <location>
        <begin position="26"/>
        <end position="94"/>
    </location>
</feature>
<keyword evidence="8" id="KW-1185">Reference proteome</keyword>
<evidence type="ECO:0000256" key="4">
    <source>
        <dbReference type="PROSITE-ProRule" id="PRU00267"/>
    </source>
</evidence>
<dbReference type="Pfam" id="PF00505">
    <property type="entry name" value="HMG_box"/>
    <property type="match status" value="1"/>
</dbReference>
<dbReference type="SMART" id="SM00398">
    <property type="entry name" value="HMG"/>
    <property type="match status" value="1"/>
</dbReference>
<dbReference type="PROSITE" id="PS50118">
    <property type="entry name" value="HMG_BOX_2"/>
    <property type="match status" value="1"/>
</dbReference>
<dbReference type="GO" id="GO:0003677">
    <property type="term" value="F:DNA binding"/>
    <property type="evidence" value="ECO:0007669"/>
    <property type="project" value="UniProtKB-UniRule"/>
</dbReference>
<dbReference type="STRING" id="133412.A0A1R1XQF7"/>
<evidence type="ECO:0000256" key="2">
    <source>
        <dbReference type="ARBA" id="ARBA00023242"/>
    </source>
</evidence>
<evidence type="ECO:0000256" key="3">
    <source>
        <dbReference type="ARBA" id="ARBA00043963"/>
    </source>
</evidence>
<gene>
    <name evidence="7" type="ORF">AYI70_g6315</name>
</gene>
<comment type="similarity">
    <text evidence="3">Belongs to the NHP6 family.</text>
</comment>
<name>A0A1R1XQF7_9FUNG</name>
<accession>A0A1R1XQF7</accession>
<feature type="DNA-binding region" description="HMG box" evidence="4">
    <location>
        <begin position="26"/>
        <end position="94"/>
    </location>
</feature>
<dbReference type="CDD" id="cd01390">
    <property type="entry name" value="HMG-box_NHP6-like"/>
    <property type="match status" value="1"/>
</dbReference>
<sequence>MPRVAAAPKKTKTTTTGRKKKDENAPKRGLSSYMFFSQEYREQVKRENPDATFGQLGKLMGDKWKSMTDEQKKPYAIKAEMDKKRYEKEKAEYVPQ</sequence>
<dbReference type="Gene3D" id="1.10.30.10">
    <property type="entry name" value="High mobility group box domain"/>
    <property type="match status" value="1"/>
</dbReference>
<organism evidence="7 8">
    <name type="scientific">Smittium culicis</name>
    <dbReference type="NCBI Taxonomy" id="133412"/>
    <lineage>
        <taxon>Eukaryota</taxon>
        <taxon>Fungi</taxon>
        <taxon>Fungi incertae sedis</taxon>
        <taxon>Zoopagomycota</taxon>
        <taxon>Kickxellomycotina</taxon>
        <taxon>Harpellomycetes</taxon>
        <taxon>Harpellales</taxon>
        <taxon>Legeriomycetaceae</taxon>
        <taxon>Smittium</taxon>
    </lineage>
</organism>
<dbReference type="InterPro" id="IPR036910">
    <property type="entry name" value="HMG_box_dom_sf"/>
</dbReference>
<feature type="region of interest" description="Disordered" evidence="5">
    <location>
        <begin position="1"/>
        <end position="29"/>
    </location>
</feature>
<evidence type="ECO:0000313" key="7">
    <source>
        <dbReference type="EMBL" id="OMJ16880.1"/>
    </source>
</evidence>
<dbReference type="PRINTS" id="PR00886">
    <property type="entry name" value="HIGHMOBLTY12"/>
</dbReference>
<keyword evidence="2 4" id="KW-0539">Nucleus</keyword>
<comment type="caution">
    <text evidence="7">The sequence shown here is derived from an EMBL/GenBank/DDBJ whole genome shotgun (WGS) entry which is preliminary data.</text>
</comment>
<reference evidence="7 8" key="1">
    <citation type="submission" date="2017-01" db="EMBL/GenBank/DDBJ databases">
        <authorList>
            <person name="Mah S.A."/>
            <person name="Swanson W.J."/>
            <person name="Moy G.W."/>
            <person name="Vacquier V.D."/>
        </authorList>
    </citation>
    <scope>NUCLEOTIDE SEQUENCE [LARGE SCALE GENOMIC DNA]</scope>
    <source>
        <strain evidence="7 8">GSMNP</strain>
    </source>
</reference>
<dbReference type="InterPro" id="IPR050342">
    <property type="entry name" value="HMGB"/>
</dbReference>
<proteinExistence type="inferred from homology"/>
<evidence type="ECO:0000256" key="5">
    <source>
        <dbReference type="SAM" id="MobiDB-lite"/>
    </source>
</evidence>
<dbReference type="GO" id="GO:0005634">
    <property type="term" value="C:nucleus"/>
    <property type="evidence" value="ECO:0007669"/>
    <property type="project" value="UniProtKB-UniRule"/>
</dbReference>